<dbReference type="InterPro" id="IPR050111">
    <property type="entry name" value="C-type_lectin/snaclec_domain"/>
</dbReference>
<accession>A0AAE0UIM0</accession>
<dbReference type="PROSITE" id="PS50041">
    <property type="entry name" value="C_TYPE_LECTIN_2"/>
    <property type="match status" value="1"/>
</dbReference>
<dbReference type="PANTHER" id="PTHR22803">
    <property type="entry name" value="MANNOSE, PHOSPHOLIPASE, LECTIN RECEPTOR RELATED"/>
    <property type="match status" value="1"/>
</dbReference>
<comment type="caution">
    <text evidence="3">The sequence shown here is derived from an EMBL/GenBank/DDBJ whole genome shotgun (WGS) entry which is preliminary data.</text>
</comment>
<dbReference type="InterPro" id="IPR016187">
    <property type="entry name" value="CTDL_fold"/>
</dbReference>
<proteinExistence type="predicted"/>
<dbReference type="EMBL" id="JAUCMX010000028">
    <property type="protein sequence ID" value="KAK3508274.1"/>
    <property type="molecule type" value="Genomic_DNA"/>
</dbReference>
<evidence type="ECO:0000259" key="2">
    <source>
        <dbReference type="PROSITE" id="PS50041"/>
    </source>
</evidence>
<dbReference type="Proteomes" id="UP001274896">
    <property type="component" value="Unassembled WGS sequence"/>
</dbReference>
<evidence type="ECO:0000313" key="3">
    <source>
        <dbReference type="EMBL" id="KAK3508274.1"/>
    </source>
</evidence>
<dbReference type="InterPro" id="IPR001304">
    <property type="entry name" value="C-type_lectin-like"/>
</dbReference>
<feature type="non-terminal residue" evidence="3">
    <location>
        <position position="237"/>
    </location>
</feature>
<evidence type="ECO:0000256" key="1">
    <source>
        <dbReference type="ARBA" id="ARBA00022734"/>
    </source>
</evidence>
<organism evidence="3 4">
    <name type="scientific">Hemibagrus guttatus</name>
    <dbReference type="NCBI Taxonomy" id="175788"/>
    <lineage>
        <taxon>Eukaryota</taxon>
        <taxon>Metazoa</taxon>
        <taxon>Chordata</taxon>
        <taxon>Craniata</taxon>
        <taxon>Vertebrata</taxon>
        <taxon>Euteleostomi</taxon>
        <taxon>Actinopterygii</taxon>
        <taxon>Neopterygii</taxon>
        <taxon>Teleostei</taxon>
        <taxon>Ostariophysi</taxon>
        <taxon>Siluriformes</taxon>
        <taxon>Bagridae</taxon>
        <taxon>Hemibagrus</taxon>
    </lineage>
</organism>
<keyword evidence="4" id="KW-1185">Reference proteome</keyword>
<name>A0AAE0UIM0_9TELE</name>
<dbReference type="GO" id="GO:0030246">
    <property type="term" value="F:carbohydrate binding"/>
    <property type="evidence" value="ECO:0007669"/>
    <property type="project" value="UniProtKB-KW"/>
</dbReference>
<sequence length="237" mass="25760">NLSKGQCEKGWKSLGLKCYYFSSFKLTWTQSRDYCVAKGGHLVIITSQTEQDFVVSKIGETHWIGLNDLETEGQWMWVNNQALKETGITFWYSAPEGPNEPDNWKEEDPSGENCAALGDGNGNMHKWFDASCRSIKKCICEKRLDQCSGTTRMSAPDPITELVEALRRALIPAPAAASTAVTFASAASSASPPVIASPVAIPAPFSGSAGDCNGFLLQCSLVLELICTLTIGQRWLS</sequence>
<protein>
    <recommendedName>
        <fullName evidence="2">C-type lectin domain-containing protein</fullName>
    </recommendedName>
</protein>
<keyword evidence="1" id="KW-0430">Lectin</keyword>
<dbReference type="SMART" id="SM00034">
    <property type="entry name" value="CLECT"/>
    <property type="match status" value="1"/>
</dbReference>
<dbReference type="InterPro" id="IPR033989">
    <property type="entry name" value="CD209-like_CTLD"/>
</dbReference>
<dbReference type="Gene3D" id="3.10.100.10">
    <property type="entry name" value="Mannose-Binding Protein A, subunit A"/>
    <property type="match status" value="1"/>
</dbReference>
<feature type="domain" description="C-type lectin" evidence="2">
    <location>
        <begin position="14"/>
        <end position="141"/>
    </location>
</feature>
<reference evidence="3" key="1">
    <citation type="submission" date="2023-06" db="EMBL/GenBank/DDBJ databases">
        <title>Male Hemibagrus guttatus genome.</title>
        <authorList>
            <person name="Bian C."/>
        </authorList>
    </citation>
    <scope>NUCLEOTIDE SEQUENCE</scope>
    <source>
        <strain evidence="3">Male_cb2023</strain>
        <tissue evidence="3">Muscle</tissue>
    </source>
</reference>
<evidence type="ECO:0000313" key="4">
    <source>
        <dbReference type="Proteomes" id="UP001274896"/>
    </source>
</evidence>
<dbReference type="CDD" id="cd03590">
    <property type="entry name" value="CLECT_DC-SIGN_like"/>
    <property type="match status" value="1"/>
</dbReference>
<dbReference type="AlphaFoldDB" id="A0AAE0UIM0"/>
<gene>
    <name evidence="3" type="ORF">QTP70_018385</name>
</gene>
<dbReference type="SUPFAM" id="SSF56436">
    <property type="entry name" value="C-type lectin-like"/>
    <property type="match status" value="1"/>
</dbReference>
<dbReference type="Pfam" id="PF00059">
    <property type="entry name" value="Lectin_C"/>
    <property type="match status" value="1"/>
</dbReference>
<dbReference type="InterPro" id="IPR016186">
    <property type="entry name" value="C-type_lectin-like/link_sf"/>
</dbReference>